<comment type="subunit">
    <text evidence="10">Interacts with FBL, SNU13, NOP58, NUFIP1, RUVBL1, RUVBL2 and TAF9. Interacts (via HIT-type zinc finger) with the RUVBL1/RUVBL2 complex in the presence of ADP.</text>
</comment>
<keyword evidence="6" id="KW-0862">Zinc</keyword>
<comment type="function">
    <text evidence="8">Required for box C/D snoRNAs accumulation involved in snoRNA processing, snoRNA transport to the nucleolus and ribosome biogenesis.</text>
</comment>
<evidence type="ECO:0000256" key="8">
    <source>
        <dbReference type="ARBA" id="ARBA00049598"/>
    </source>
</evidence>
<dbReference type="PANTHER" id="PTHR13483:SF11">
    <property type="entry name" value="ZINC FINGER HIT DOMAIN-CONTAINING PROTEIN 3"/>
    <property type="match status" value="1"/>
</dbReference>
<feature type="domain" description="HIT-type" evidence="15">
    <location>
        <begin position="11"/>
        <end position="45"/>
    </location>
</feature>
<dbReference type="Proteomes" id="UP000033647">
    <property type="component" value="Unassembled WGS sequence"/>
</dbReference>
<name>A0A0F4GB82_9PEZI</name>
<evidence type="ECO:0000256" key="9">
    <source>
        <dbReference type="ARBA" id="ARBA00049654"/>
    </source>
</evidence>
<proteinExistence type="inferred from homology"/>
<dbReference type="FunFam" id="3.30.60.190:FF:000001">
    <property type="entry name" value="box C/D snoRNA protein 1"/>
    <property type="match status" value="1"/>
</dbReference>
<dbReference type="InterPro" id="IPR057721">
    <property type="entry name" value="BCD1_alpha/beta"/>
</dbReference>
<dbReference type="GO" id="GO:0005634">
    <property type="term" value="C:nucleus"/>
    <property type="evidence" value="ECO:0007669"/>
    <property type="project" value="TreeGrafter"/>
</dbReference>
<dbReference type="STRING" id="1047168.A0A0F4GB82"/>
<dbReference type="Pfam" id="PF25790">
    <property type="entry name" value="BCD1"/>
    <property type="match status" value="1"/>
</dbReference>
<evidence type="ECO:0000256" key="3">
    <source>
        <dbReference type="ARBA" id="ARBA00022553"/>
    </source>
</evidence>
<dbReference type="PANTHER" id="PTHR13483">
    <property type="entry name" value="BOX C_D SNORNA PROTEIN 1-RELATED"/>
    <property type="match status" value="1"/>
</dbReference>
<dbReference type="Pfam" id="PF04438">
    <property type="entry name" value="zf-HIT"/>
    <property type="match status" value="1"/>
</dbReference>
<keyword evidence="1" id="KW-1017">Isopeptide bond</keyword>
<dbReference type="PROSITE" id="PS51083">
    <property type="entry name" value="ZF_HIT"/>
    <property type="match status" value="1"/>
</dbReference>
<protein>
    <recommendedName>
        <fullName evidence="11">Box C/D snoRNA protein 1</fullName>
    </recommendedName>
    <alternativeName>
        <fullName evidence="12">Zinc finger HIT domain-containing protein 6</fullName>
    </alternativeName>
</protein>
<dbReference type="GO" id="GO:0000463">
    <property type="term" value="P:maturation of LSU-rRNA from tricistronic rRNA transcript (SSU-rRNA, 5.8S rRNA, LSU-rRNA)"/>
    <property type="evidence" value="ECO:0007669"/>
    <property type="project" value="TreeGrafter"/>
</dbReference>
<evidence type="ECO:0000313" key="16">
    <source>
        <dbReference type="EMBL" id="KJX93440.1"/>
    </source>
</evidence>
<evidence type="ECO:0000256" key="7">
    <source>
        <dbReference type="ARBA" id="ARBA00022843"/>
    </source>
</evidence>
<dbReference type="AlphaFoldDB" id="A0A0F4GB82"/>
<dbReference type="GO" id="GO:0070761">
    <property type="term" value="C:pre-snoRNP complex"/>
    <property type="evidence" value="ECO:0007669"/>
    <property type="project" value="TreeGrafter"/>
</dbReference>
<keyword evidence="7" id="KW-0832">Ubl conjugation</keyword>
<dbReference type="GO" id="GO:0000492">
    <property type="term" value="P:box C/D snoRNP assembly"/>
    <property type="evidence" value="ECO:0007669"/>
    <property type="project" value="TreeGrafter"/>
</dbReference>
<evidence type="ECO:0000313" key="17">
    <source>
        <dbReference type="Proteomes" id="UP000033647"/>
    </source>
</evidence>
<dbReference type="SUPFAM" id="SSF144232">
    <property type="entry name" value="HIT/MYND zinc finger-like"/>
    <property type="match status" value="1"/>
</dbReference>
<organism evidence="16 17">
    <name type="scientific">Zymoseptoria brevis</name>
    <dbReference type="NCBI Taxonomy" id="1047168"/>
    <lineage>
        <taxon>Eukaryota</taxon>
        <taxon>Fungi</taxon>
        <taxon>Dikarya</taxon>
        <taxon>Ascomycota</taxon>
        <taxon>Pezizomycotina</taxon>
        <taxon>Dothideomycetes</taxon>
        <taxon>Dothideomycetidae</taxon>
        <taxon>Mycosphaerellales</taxon>
        <taxon>Mycosphaerellaceae</taxon>
        <taxon>Zymoseptoria</taxon>
    </lineage>
</organism>
<keyword evidence="2" id="KW-0690">Ribosome biogenesis</keyword>
<evidence type="ECO:0000256" key="6">
    <source>
        <dbReference type="ARBA" id="ARBA00022833"/>
    </source>
</evidence>
<gene>
    <name evidence="16" type="ORF">TI39_contig4316g00007</name>
</gene>
<dbReference type="GO" id="GO:0008270">
    <property type="term" value="F:zinc ion binding"/>
    <property type="evidence" value="ECO:0007669"/>
    <property type="project" value="UniProtKB-UniRule"/>
</dbReference>
<feature type="region of interest" description="Disordered" evidence="14">
    <location>
        <begin position="240"/>
        <end position="267"/>
    </location>
</feature>
<comment type="caution">
    <text evidence="16">The sequence shown here is derived from an EMBL/GenBank/DDBJ whole genome shotgun (WGS) entry which is preliminary data.</text>
</comment>
<evidence type="ECO:0000256" key="11">
    <source>
        <dbReference type="ARBA" id="ARBA00068630"/>
    </source>
</evidence>
<sequence>MSDEALLSELCTICFTEKPKYRCPRCKTRTCSLPCYKRHQQRASCNGKRDQAVYVKKSELATPAGIDRDYNYLKSVERTIDHASRQAQDRGVNGKGKDASKVFERGLHPESLLQRYLTTNRIAVNRAPRGMSRQKTNQTRSTKRQHVMWTVEWVEAHGDRDIQHNCLESSTLADAYQLMRLEKDTAERKSAARGSSSRRIKRRKLDALPIETSSAEGAVEGISKVEDVGVSHSTESVIDNPLTKANGLDAPTTTNAEPCTKSDPAAEAHPDSKRYFYLLKTGTTSSSKVLIPLHAGDSMTECLKNRTVLEYPTIFVLPDCPDSLQDGFLLDKEYDKIRKSEETELQDALRSAGSLPKKEIVRSECNPPSQVDAQRILDMLKRDVTR</sequence>
<evidence type="ECO:0000256" key="13">
    <source>
        <dbReference type="PROSITE-ProRule" id="PRU00453"/>
    </source>
</evidence>
<keyword evidence="17" id="KW-1185">Reference proteome</keyword>
<keyword evidence="5 13" id="KW-0863">Zinc-finger</keyword>
<dbReference type="InterPro" id="IPR051639">
    <property type="entry name" value="BCD1"/>
</dbReference>
<dbReference type="EMBL" id="LAFY01004275">
    <property type="protein sequence ID" value="KJX93440.1"/>
    <property type="molecule type" value="Genomic_DNA"/>
</dbReference>
<keyword evidence="3" id="KW-0597">Phosphoprotein</keyword>
<comment type="similarity">
    <text evidence="9">Belongs to the BCD1 family.</text>
</comment>
<evidence type="ECO:0000256" key="10">
    <source>
        <dbReference type="ARBA" id="ARBA00061949"/>
    </source>
</evidence>
<evidence type="ECO:0000256" key="2">
    <source>
        <dbReference type="ARBA" id="ARBA00022517"/>
    </source>
</evidence>
<evidence type="ECO:0000256" key="1">
    <source>
        <dbReference type="ARBA" id="ARBA00022499"/>
    </source>
</evidence>
<dbReference type="Gene3D" id="3.30.60.190">
    <property type="match status" value="1"/>
</dbReference>
<dbReference type="CDD" id="cd23023">
    <property type="entry name" value="zf-HIT_BCD1"/>
    <property type="match status" value="1"/>
</dbReference>
<evidence type="ECO:0000259" key="15">
    <source>
        <dbReference type="PROSITE" id="PS51083"/>
    </source>
</evidence>
<evidence type="ECO:0000256" key="12">
    <source>
        <dbReference type="ARBA" id="ARBA00077531"/>
    </source>
</evidence>
<reference evidence="16 17" key="1">
    <citation type="submission" date="2015-03" db="EMBL/GenBank/DDBJ databases">
        <title>RNA-seq based gene annotation and comparative genomics of four Zymoseptoria species reveal species-specific pathogenicity related genes and transposable element activity.</title>
        <authorList>
            <person name="Grandaubert J."/>
            <person name="Bhattacharyya A."/>
            <person name="Stukenbrock E.H."/>
        </authorList>
    </citation>
    <scope>NUCLEOTIDE SEQUENCE [LARGE SCALE GENOMIC DNA]</scope>
    <source>
        <strain evidence="16 17">Zb18110</strain>
    </source>
</reference>
<dbReference type="OrthoDB" id="272357at2759"/>
<dbReference type="GO" id="GO:0048254">
    <property type="term" value="P:snoRNA localization"/>
    <property type="evidence" value="ECO:0007669"/>
    <property type="project" value="TreeGrafter"/>
</dbReference>
<keyword evidence="4" id="KW-0479">Metal-binding</keyword>
<evidence type="ECO:0000256" key="5">
    <source>
        <dbReference type="ARBA" id="ARBA00022771"/>
    </source>
</evidence>
<evidence type="ECO:0000256" key="4">
    <source>
        <dbReference type="ARBA" id="ARBA00022723"/>
    </source>
</evidence>
<dbReference type="InterPro" id="IPR007529">
    <property type="entry name" value="Znf_HIT"/>
</dbReference>
<evidence type="ECO:0000256" key="14">
    <source>
        <dbReference type="SAM" id="MobiDB-lite"/>
    </source>
</evidence>
<accession>A0A0F4GB82</accession>